<evidence type="ECO:0000313" key="5">
    <source>
        <dbReference type="EMBL" id="RDU35393.1"/>
    </source>
</evidence>
<keyword evidence="2 3" id="KW-0378">Hydrolase</keyword>
<dbReference type="GO" id="GO:0008253">
    <property type="term" value="F:5'-nucleotidase activity"/>
    <property type="evidence" value="ECO:0007669"/>
    <property type="project" value="InterPro"/>
</dbReference>
<dbReference type="OrthoDB" id="2471595at2"/>
<feature type="active site" description="Nucleophile" evidence="4">
    <location>
        <position position="21"/>
    </location>
</feature>
<dbReference type="EC" id="3.1.3.-" evidence="3"/>
<dbReference type="PANTHER" id="PTHR35134">
    <property type="entry name" value="NUCLEOTIDASE YQFW-RELATED"/>
    <property type="match status" value="1"/>
</dbReference>
<dbReference type="GO" id="GO:0009264">
    <property type="term" value="P:deoxyribonucleotide catabolic process"/>
    <property type="evidence" value="ECO:0007669"/>
    <property type="project" value="InterPro"/>
</dbReference>
<dbReference type="InterPro" id="IPR023214">
    <property type="entry name" value="HAD_sf"/>
</dbReference>
<dbReference type="InterPro" id="IPR010708">
    <property type="entry name" value="5'(3')-deoxyribonucleotidase"/>
</dbReference>
<dbReference type="Gene3D" id="3.40.50.1000">
    <property type="entry name" value="HAD superfamily/HAD-like"/>
    <property type="match status" value="1"/>
</dbReference>
<reference evidence="5 6" key="1">
    <citation type="submission" date="2018-07" db="EMBL/GenBank/DDBJ databases">
        <title>Bacillus sp. YLB-04 draft genome sequence.</title>
        <authorList>
            <person name="Yu L."/>
            <person name="Tang X."/>
        </authorList>
    </citation>
    <scope>NUCLEOTIDE SEQUENCE [LARGE SCALE GENOMIC DNA]</scope>
    <source>
        <strain evidence="5 6">YLB-04</strain>
    </source>
</reference>
<dbReference type="Pfam" id="PF06941">
    <property type="entry name" value="NT5C"/>
    <property type="match status" value="1"/>
</dbReference>
<protein>
    <recommendedName>
        <fullName evidence="3">Nucleotidase</fullName>
        <ecNumber evidence="3">3.1.3.-</ecNumber>
    </recommendedName>
</protein>
<dbReference type="PANTHER" id="PTHR35134:SF2">
    <property type="entry name" value="NUCLEOTIDASE YQFW-RELATED"/>
    <property type="match status" value="1"/>
</dbReference>
<comment type="caution">
    <text evidence="5">The sequence shown here is derived from an EMBL/GenBank/DDBJ whole genome shotgun (WGS) entry which is preliminary data.</text>
</comment>
<feature type="active site" description="Proton donor" evidence="4">
    <location>
        <position position="23"/>
    </location>
</feature>
<comment type="similarity">
    <text evidence="1 3">Belongs to the 5'(3')-deoxyribonucleotidase family.</text>
</comment>
<dbReference type="EMBL" id="QNQT01000010">
    <property type="protein sequence ID" value="RDU35393.1"/>
    <property type="molecule type" value="Genomic_DNA"/>
</dbReference>
<dbReference type="SUPFAM" id="SSF56784">
    <property type="entry name" value="HAD-like"/>
    <property type="match status" value="1"/>
</dbReference>
<evidence type="ECO:0000256" key="2">
    <source>
        <dbReference type="ARBA" id="ARBA00022801"/>
    </source>
</evidence>
<dbReference type="AlphaFoldDB" id="A0A3D8GLU1"/>
<evidence type="ECO:0000256" key="3">
    <source>
        <dbReference type="PIRNR" id="PIRNR021362"/>
    </source>
</evidence>
<dbReference type="InterPro" id="IPR036412">
    <property type="entry name" value="HAD-like_sf"/>
</dbReference>
<dbReference type="PIRSF" id="PIRSF021362">
    <property type="entry name" value="UCP021362_HAD"/>
    <property type="match status" value="1"/>
</dbReference>
<dbReference type="InterPro" id="IPR009206">
    <property type="entry name" value="Nucleotidase_putative"/>
</dbReference>
<evidence type="ECO:0000313" key="6">
    <source>
        <dbReference type="Proteomes" id="UP000257144"/>
    </source>
</evidence>
<organism evidence="5 6">
    <name type="scientific">Neobacillus piezotolerans</name>
    <dbReference type="NCBI Taxonomy" id="2259171"/>
    <lineage>
        <taxon>Bacteria</taxon>
        <taxon>Bacillati</taxon>
        <taxon>Bacillota</taxon>
        <taxon>Bacilli</taxon>
        <taxon>Bacillales</taxon>
        <taxon>Bacillaceae</taxon>
        <taxon>Neobacillus</taxon>
    </lineage>
</organism>
<dbReference type="Proteomes" id="UP000257144">
    <property type="component" value="Unassembled WGS sequence"/>
</dbReference>
<gene>
    <name evidence="5" type="ORF">DRW41_18225</name>
</gene>
<accession>A0A3D8GLU1</accession>
<evidence type="ECO:0000256" key="1">
    <source>
        <dbReference type="ARBA" id="ARBA00009589"/>
    </source>
</evidence>
<keyword evidence="6" id="KW-1185">Reference proteome</keyword>
<evidence type="ECO:0000256" key="4">
    <source>
        <dbReference type="PIRSR" id="PIRSR610708-1"/>
    </source>
</evidence>
<sequence length="205" mass="23468">MSICRQKVTKGVLFMKRIGIDIDGTVTSPSSILPYINKAFNLNVTLEDVKEYDLLHLVDIPREQFAKWFEGAEPEIYNGSPLAEGAREVLTKWANHYELYFISARASHLLDLTRQWFTANELAYHHIELIGTHNKIATAKKYGVDLFLEDKHDNAVSIHEECGIPVLLFDAPYNRDPIPDGVIRVANWQEANEWIKKQICKKASE</sequence>
<proteinExistence type="inferred from homology"/>
<dbReference type="InterPro" id="IPR052419">
    <property type="entry name" value="5_3-deoxyribonucleotidase-like"/>
</dbReference>
<name>A0A3D8GLU1_9BACI</name>